<gene>
    <name evidence="2" type="ORF">SALB_03547</name>
</gene>
<evidence type="ECO:0000313" key="3">
    <source>
        <dbReference type="Proteomes" id="UP000288351"/>
    </source>
</evidence>
<evidence type="ECO:0000256" key="1">
    <source>
        <dbReference type="SAM" id="MobiDB-lite"/>
    </source>
</evidence>
<reference evidence="2 3" key="1">
    <citation type="journal article" date="2019" name="Microbiol. Resour. Announc.">
        <title>Draft Genome Sequence of the Most Traditional epsilon-Poly-l-Lysine Producer, Streptomyces albulus NBRC14147.</title>
        <authorList>
            <person name="Yamanaka K."/>
            <person name="Hamano Y."/>
        </authorList>
    </citation>
    <scope>NUCLEOTIDE SEQUENCE [LARGE SCALE GENOMIC DNA]</scope>
    <source>
        <strain evidence="2 3">NBRC 14147</strain>
    </source>
</reference>
<feature type="region of interest" description="Disordered" evidence="1">
    <location>
        <begin position="1"/>
        <end position="26"/>
    </location>
</feature>
<dbReference type="Proteomes" id="UP000288351">
    <property type="component" value="Unassembled WGS sequence"/>
</dbReference>
<dbReference type="RefSeq" id="WP_020929911.1">
    <property type="nucleotide sequence ID" value="NZ_BHXC01000006.1"/>
</dbReference>
<proteinExistence type="predicted"/>
<dbReference type="EMBL" id="BHXC01000006">
    <property type="protein sequence ID" value="GCB90839.1"/>
    <property type="molecule type" value="Genomic_DNA"/>
</dbReference>
<protein>
    <recommendedName>
        <fullName evidence="4">DNA-directed RNA polymerase specialized sigma24 family protein</fullName>
    </recommendedName>
</protein>
<evidence type="ECO:0000313" key="2">
    <source>
        <dbReference type="EMBL" id="GCB90839.1"/>
    </source>
</evidence>
<evidence type="ECO:0008006" key="4">
    <source>
        <dbReference type="Google" id="ProtNLM"/>
    </source>
</evidence>
<sequence length="666" mass="68352">MEQQQAATPRPDRTSPVGPADGGDPIDVEQAEAALVEHYPRLARLAYVVLPPGPSRGRRVLAAHAVVQRALPRRAGPGVVLPAQRGGDEAVDPGYALMRLRVLRAALAAGRRRWQPPAPLPQVWGLRLFPRSGGADELALDQALSALSGPARAAFVLRDLERLSVQETRRVLEAAGVADVPAALAAADGAALPAGSRDRALLESVEFDPCALQARPTDLIRRRQHGRAALAAGAAVLVCGALLGLPGGGWGADGAAAPPYARNAAAEAALDPGRLTVSSASAWKGAPRPDFSSWPARGDRLGDKALLRRALAVWARPGDGVPVTATPGTPTGPAAGPPQLLFAGVVDHAVVVLFHDGLRVVRYAERVDGRGQGDGSGASLDFARTDGATADVASALVVGRTEGNIRYLTAPWVTSVRLLDLLAPAAAGQPVAVGADGLTSPVPAPRTDGNCAGWPALRVGGRLDGQPGGVPGGRSDGELVTDLGELSPARLTYGPPDAPDAVVGPEGRTAWARTACQLPAVRSQGVRSVNTWRFAQQPLPEGAGVAAWLCTRAETWRGAGSRTMAQFQAPPSSGQPYPTGAVTARADGGTACGPRAPRVLSGVLWKSSGGRWWLLAAGSEQVRSVAASGGVRGRAAGRLLAVPAAAGAHADLVGELADGKKVRALR</sequence>
<organism evidence="2 3">
    <name type="scientific">Streptomyces noursei</name>
    <name type="common">Streptomyces albulus</name>
    <dbReference type="NCBI Taxonomy" id="1971"/>
    <lineage>
        <taxon>Bacteria</taxon>
        <taxon>Bacillati</taxon>
        <taxon>Actinomycetota</taxon>
        <taxon>Actinomycetes</taxon>
        <taxon>Kitasatosporales</taxon>
        <taxon>Streptomycetaceae</taxon>
        <taxon>Streptomyces</taxon>
    </lineage>
</organism>
<name>A0A401QZP9_STRNR</name>
<accession>A0A401QZP9</accession>
<comment type="caution">
    <text evidence="2">The sequence shown here is derived from an EMBL/GenBank/DDBJ whole genome shotgun (WGS) entry which is preliminary data.</text>
</comment>
<dbReference type="AlphaFoldDB" id="A0A401QZP9"/>